<gene>
    <name evidence="2" type="ORF">LEL_05916</name>
</gene>
<comment type="caution">
    <text evidence="2">The sequence shown here is derived from an EMBL/GenBank/DDBJ whole genome shotgun (WGS) entry which is preliminary data.</text>
</comment>
<dbReference type="EMBL" id="AZHF01000004">
    <property type="protein sequence ID" value="OAA76232.1"/>
    <property type="molecule type" value="Genomic_DNA"/>
</dbReference>
<organism evidence="2 3">
    <name type="scientific">Akanthomyces lecanii RCEF 1005</name>
    <dbReference type="NCBI Taxonomy" id="1081108"/>
    <lineage>
        <taxon>Eukaryota</taxon>
        <taxon>Fungi</taxon>
        <taxon>Dikarya</taxon>
        <taxon>Ascomycota</taxon>
        <taxon>Pezizomycotina</taxon>
        <taxon>Sordariomycetes</taxon>
        <taxon>Hypocreomycetidae</taxon>
        <taxon>Hypocreales</taxon>
        <taxon>Cordycipitaceae</taxon>
        <taxon>Akanthomyces</taxon>
        <taxon>Cordyceps confragosa</taxon>
    </lineage>
</organism>
<protein>
    <submittedName>
        <fullName evidence="2">Uncharacterized protein</fullName>
    </submittedName>
</protein>
<proteinExistence type="predicted"/>
<reference evidence="2 3" key="1">
    <citation type="journal article" date="2016" name="Genome Biol. Evol.">
        <title>Divergent and convergent evolution of fungal pathogenicity.</title>
        <authorList>
            <person name="Shang Y."/>
            <person name="Xiao G."/>
            <person name="Zheng P."/>
            <person name="Cen K."/>
            <person name="Zhan S."/>
            <person name="Wang C."/>
        </authorList>
    </citation>
    <scope>NUCLEOTIDE SEQUENCE [LARGE SCALE GENOMIC DNA]</scope>
    <source>
        <strain evidence="2 3">RCEF 1005</strain>
    </source>
</reference>
<dbReference type="STRING" id="1081108.A0A162K0M3"/>
<sequence>MSHVSGHDAVFNLLTLVITTSPTPSAPSTELLSGVLESFQTHCDVLLRCSVIVVFDTYEHVTATPRLKKGHVTPETAEKYSAYKDNVKALFLEAFADDAAERTHLMETSSEAEYGSPHLATPVPFTLASTEDGRVRFIEAQGRRLGFGLGVRSALRNVTTPYVWIHQHDWRLIYDIPVASFLSAMQASTNNETAPIKYICLPSGRRSSYATSEQVVPYPALRKVSLALTGDYPPTVSYVDALPPAVVPLTPMFFWHDKPHVAATAHYLARVFPTRLAMMRGAFIEDTMGQQARNQMKDGQWQKWATWLYNPDQGMSACLRHLHGRTWRGEEEEERLKSLAVQRGMEKRTSRDGSASASESRACDSGLGLML</sequence>
<feature type="region of interest" description="Disordered" evidence="1">
    <location>
        <begin position="339"/>
        <end position="371"/>
    </location>
</feature>
<name>A0A162K0M3_CORDF</name>
<dbReference type="Proteomes" id="UP000076881">
    <property type="component" value="Unassembled WGS sequence"/>
</dbReference>
<evidence type="ECO:0000313" key="2">
    <source>
        <dbReference type="EMBL" id="OAA76232.1"/>
    </source>
</evidence>
<accession>A0A162K0M3</accession>
<dbReference type="AlphaFoldDB" id="A0A162K0M3"/>
<evidence type="ECO:0000313" key="3">
    <source>
        <dbReference type="Proteomes" id="UP000076881"/>
    </source>
</evidence>
<keyword evidence="3" id="KW-1185">Reference proteome</keyword>
<evidence type="ECO:0000256" key="1">
    <source>
        <dbReference type="SAM" id="MobiDB-lite"/>
    </source>
</evidence>
<dbReference type="OrthoDB" id="414322at2759"/>